<evidence type="ECO:0000313" key="3">
    <source>
        <dbReference type="EMBL" id="ROV96846.1"/>
    </source>
</evidence>
<dbReference type="Proteomes" id="UP000283895">
    <property type="component" value="Unassembled WGS sequence"/>
</dbReference>
<feature type="region of interest" description="Disordered" evidence="2">
    <location>
        <begin position="120"/>
        <end position="139"/>
    </location>
</feature>
<reference evidence="3 4" key="1">
    <citation type="submission" date="2015-09" db="EMBL/GenBank/DDBJ databases">
        <title>Host preference determinants of Valsa canker pathogens revealed by comparative genomics.</title>
        <authorList>
            <person name="Yin Z."/>
            <person name="Huang L."/>
        </authorList>
    </citation>
    <scope>NUCLEOTIDE SEQUENCE [LARGE SCALE GENOMIC DNA]</scope>
    <source>
        <strain evidence="3 4">03-1</strain>
    </source>
</reference>
<keyword evidence="1" id="KW-0175">Coiled coil</keyword>
<protein>
    <submittedName>
        <fullName evidence="3">Uncharacterized protein</fullName>
    </submittedName>
</protein>
<dbReference type="EMBL" id="LKEA01000031">
    <property type="protein sequence ID" value="ROV96846.1"/>
    <property type="molecule type" value="Genomic_DNA"/>
</dbReference>
<evidence type="ECO:0000256" key="1">
    <source>
        <dbReference type="SAM" id="Coils"/>
    </source>
</evidence>
<dbReference type="OrthoDB" id="10413857at2759"/>
<comment type="caution">
    <text evidence="3">The sequence shown here is derived from an EMBL/GenBank/DDBJ whole genome shotgun (WGS) entry which is preliminary data.</text>
</comment>
<gene>
    <name evidence="3" type="ORF">VMCG_07851</name>
</gene>
<accession>A0A423W0J3</accession>
<keyword evidence="4" id="KW-1185">Reference proteome</keyword>
<feature type="compositionally biased region" description="Acidic residues" evidence="2">
    <location>
        <begin position="125"/>
        <end position="139"/>
    </location>
</feature>
<name>A0A423W0J3_9PEZI</name>
<organism evidence="3 4">
    <name type="scientific">Cytospora schulzeri</name>
    <dbReference type="NCBI Taxonomy" id="448051"/>
    <lineage>
        <taxon>Eukaryota</taxon>
        <taxon>Fungi</taxon>
        <taxon>Dikarya</taxon>
        <taxon>Ascomycota</taxon>
        <taxon>Pezizomycotina</taxon>
        <taxon>Sordariomycetes</taxon>
        <taxon>Sordariomycetidae</taxon>
        <taxon>Diaporthales</taxon>
        <taxon>Cytosporaceae</taxon>
        <taxon>Cytospora</taxon>
    </lineage>
</organism>
<dbReference type="AlphaFoldDB" id="A0A423W0J3"/>
<proteinExistence type="predicted"/>
<feature type="coiled-coil region" evidence="1">
    <location>
        <begin position="89"/>
        <end position="116"/>
    </location>
</feature>
<evidence type="ECO:0000256" key="2">
    <source>
        <dbReference type="SAM" id="MobiDB-lite"/>
    </source>
</evidence>
<sequence>MPTRTVKYNPRYLGDKDTTKLKTRWDNDLIMDWIETQPNPLEAPEFYQPMVEHDPPQITLRREIREQLGQVWSLDHDFVHPLALEFFENEDEKAALEAAAEAAEAAEAVLASLREMGIEDARLVEEEEESEDDYNYEDE</sequence>
<evidence type="ECO:0000313" key="4">
    <source>
        <dbReference type="Proteomes" id="UP000283895"/>
    </source>
</evidence>